<evidence type="ECO:0000313" key="1">
    <source>
        <dbReference type="EMBL" id="KAK0619975.1"/>
    </source>
</evidence>
<sequence>MDSRQQATPPIVFTGPPPPPSYIKATSPFSPIHRQCCQCQQATLAQTQPQTTTCTCDHELCRSCHHIDGRGGAVIPHAFPAAWACSTCSETHSVLPILTQNVSCKCGSPTLQAIYDQFGRIFLFWRDDPAVYDLVDPAKVQEAAWRIWEAGAEPWLADVLAAERVEEERQRRLKGKGWSRLSQVSLVMSLLISRLRLSKSPWSVSEATNNGHDFFKCLTAFN</sequence>
<gene>
    <name evidence="1" type="ORF">B0T14DRAFT_221580</name>
</gene>
<reference evidence="1" key="1">
    <citation type="submission" date="2023-06" db="EMBL/GenBank/DDBJ databases">
        <title>Genome-scale phylogeny and comparative genomics of the fungal order Sordariales.</title>
        <authorList>
            <consortium name="Lawrence Berkeley National Laboratory"/>
            <person name="Hensen N."/>
            <person name="Bonometti L."/>
            <person name="Westerberg I."/>
            <person name="Brannstrom I.O."/>
            <person name="Guillou S."/>
            <person name="Cros-Aarteil S."/>
            <person name="Calhoun S."/>
            <person name="Haridas S."/>
            <person name="Kuo A."/>
            <person name="Mondo S."/>
            <person name="Pangilinan J."/>
            <person name="Riley R."/>
            <person name="Labutti K."/>
            <person name="Andreopoulos B."/>
            <person name="Lipzen A."/>
            <person name="Chen C."/>
            <person name="Yanf M."/>
            <person name="Daum C."/>
            <person name="Ng V."/>
            <person name="Clum A."/>
            <person name="Steindorff A."/>
            <person name="Ohm R."/>
            <person name="Martin F."/>
            <person name="Silar P."/>
            <person name="Natvig D."/>
            <person name="Lalanne C."/>
            <person name="Gautier V."/>
            <person name="Ament-Velasquez S.L."/>
            <person name="Kruys A."/>
            <person name="Hutchinson M.I."/>
            <person name="Powell A.J."/>
            <person name="Barry K."/>
            <person name="Miller A.N."/>
            <person name="Grigoriev I.V."/>
            <person name="Debuchy R."/>
            <person name="Gladieux P."/>
            <person name="Thoren M.H."/>
            <person name="Johannesson H."/>
        </authorList>
    </citation>
    <scope>NUCLEOTIDE SEQUENCE</scope>
    <source>
        <strain evidence="1">CBS 606.72</strain>
    </source>
</reference>
<name>A0AA39WQY9_9PEZI</name>
<dbReference type="Proteomes" id="UP001175000">
    <property type="component" value="Unassembled WGS sequence"/>
</dbReference>
<dbReference type="AlphaFoldDB" id="A0AA39WQY9"/>
<organism evidence="1 2">
    <name type="scientific">Immersiella caudata</name>
    <dbReference type="NCBI Taxonomy" id="314043"/>
    <lineage>
        <taxon>Eukaryota</taxon>
        <taxon>Fungi</taxon>
        <taxon>Dikarya</taxon>
        <taxon>Ascomycota</taxon>
        <taxon>Pezizomycotina</taxon>
        <taxon>Sordariomycetes</taxon>
        <taxon>Sordariomycetidae</taxon>
        <taxon>Sordariales</taxon>
        <taxon>Lasiosphaeriaceae</taxon>
        <taxon>Immersiella</taxon>
    </lineage>
</organism>
<comment type="caution">
    <text evidence="1">The sequence shown here is derived from an EMBL/GenBank/DDBJ whole genome shotgun (WGS) entry which is preliminary data.</text>
</comment>
<accession>A0AA39WQY9</accession>
<evidence type="ECO:0000313" key="2">
    <source>
        <dbReference type="Proteomes" id="UP001175000"/>
    </source>
</evidence>
<proteinExistence type="predicted"/>
<dbReference type="EMBL" id="JAULSU010000004">
    <property type="protein sequence ID" value="KAK0619975.1"/>
    <property type="molecule type" value="Genomic_DNA"/>
</dbReference>
<protein>
    <submittedName>
        <fullName evidence="1">Uncharacterized protein</fullName>
    </submittedName>
</protein>
<keyword evidence="2" id="KW-1185">Reference proteome</keyword>